<comment type="caution">
    <text evidence="2">The sequence shown here is derived from an EMBL/GenBank/DDBJ whole genome shotgun (WGS) entry which is preliminary data.</text>
</comment>
<dbReference type="EMBL" id="JAVRFI010000005">
    <property type="protein sequence ID" value="MDT0449602.1"/>
    <property type="molecule type" value="Genomic_DNA"/>
</dbReference>
<dbReference type="RefSeq" id="WP_311610022.1">
    <property type="nucleotide sequence ID" value="NZ_JAVRFI010000005.1"/>
</dbReference>
<reference evidence="2" key="1">
    <citation type="submission" date="2024-05" db="EMBL/GenBank/DDBJ databases">
        <title>30 novel species of actinomycetes from the DSMZ collection.</title>
        <authorList>
            <person name="Nouioui I."/>
        </authorList>
    </citation>
    <scope>NUCLEOTIDE SEQUENCE</scope>
    <source>
        <strain evidence="2">DSM 40473</strain>
    </source>
</reference>
<protein>
    <recommendedName>
        <fullName evidence="4">Baseplate assembly protein</fullName>
    </recommendedName>
</protein>
<dbReference type="SUPFAM" id="SSF50923">
    <property type="entry name" value="Hemopexin-like domain"/>
    <property type="match status" value="1"/>
</dbReference>
<feature type="compositionally biased region" description="Low complexity" evidence="1">
    <location>
        <begin position="1"/>
        <end position="18"/>
    </location>
</feature>
<proteinExistence type="predicted"/>
<sequence length="726" mass="78059">MADPSASSAPDPSGVPVPDLDDLRFQPLVDAAKRALPQRAPEWTDHNVSDPGITLIEACAERTDQLLYRVNRMTARQRSALLRLMGITPLPASPTRIVVAFTRTDGSTARREIPAGTVVRTGGEEPVVLATVSPLVLEGARSTGTVAAEERLVRVTEVLGVADGRSAGRFPTRHRPWRPGAPVADPPFGPPVVVRVEVAGGGGGVEWRAVPTFAEAGPDDRVHWWDDASSEVVFGPLVPAEDGERQHGKVPPEGARISAEYDVFRGREGAVQAGAPLTVDQPELTAVVDTVVAVPVEAEDWRVALERAGLGLAPPRRAVTAADHERIIDEHVPGLARVRVMALTRPTDSRVPIALQVPSRPPDVLTSAVAARDPLRAVHYYDDSGTITPLAVPLGQPDGPAADEDTVPGPVQEAKRLDAVIRTGETAPRLWFYGDMCLWGGNDRSPQPIKDEFPELPGGTEDPARSFRADLDAVAVLAGPERTDAYELFFFKGETFYHRAYTYGDRSFVPRAESRGVTSLISESFPGLSPECQESPDAVVVVGGVFYFVKGARTEPAVWRREDDPLHVLLVPHVTGDPSLRPPDGAFDIPQRTLASVVGVVEASRLLGERLRVGKPRYHSFGIAATVRPWSSTRTDVEQAREAAEGALRRFFHPTAGGPDGRGWPWGRRVHAGDVFDVLEKVPRLRGTTEVILTDDGGRPVSSVEVSDGGLVLLEDVGLDIAPADG</sequence>
<dbReference type="InterPro" id="IPR036375">
    <property type="entry name" value="Hemopexin-like_dom_sf"/>
</dbReference>
<feature type="region of interest" description="Disordered" evidence="1">
    <location>
        <begin position="1"/>
        <end position="21"/>
    </location>
</feature>
<dbReference type="Proteomes" id="UP001180531">
    <property type="component" value="Unassembled WGS sequence"/>
</dbReference>
<evidence type="ECO:0008006" key="4">
    <source>
        <dbReference type="Google" id="ProtNLM"/>
    </source>
</evidence>
<evidence type="ECO:0000256" key="1">
    <source>
        <dbReference type="SAM" id="MobiDB-lite"/>
    </source>
</evidence>
<organism evidence="2 3">
    <name type="scientific">Streptomyces hesseae</name>
    <dbReference type="NCBI Taxonomy" id="3075519"/>
    <lineage>
        <taxon>Bacteria</taxon>
        <taxon>Bacillati</taxon>
        <taxon>Actinomycetota</taxon>
        <taxon>Actinomycetes</taxon>
        <taxon>Kitasatosporales</taxon>
        <taxon>Streptomycetaceae</taxon>
        <taxon>Streptomyces</taxon>
    </lineage>
</organism>
<evidence type="ECO:0000313" key="3">
    <source>
        <dbReference type="Proteomes" id="UP001180531"/>
    </source>
</evidence>
<accession>A0ABU2SL35</accession>
<evidence type="ECO:0000313" key="2">
    <source>
        <dbReference type="EMBL" id="MDT0449602.1"/>
    </source>
</evidence>
<name>A0ABU2SL35_9ACTN</name>
<dbReference type="Gene3D" id="2.110.10.10">
    <property type="entry name" value="Hemopexin-like domain"/>
    <property type="match status" value="1"/>
</dbReference>
<gene>
    <name evidence="2" type="ORF">RM609_11040</name>
</gene>
<keyword evidence="3" id="KW-1185">Reference proteome</keyword>